<evidence type="ECO:0000256" key="3">
    <source>
        <dbReference type="PROSITE-ProRule" id="PRU00703"/>
    </source>
</evidence>
<dbReference type="STRING" id="1550566.SZ63_03355"/>
<accession>A0A0H1QYZ2</accession>
<dbReference type="PANTHER" id="PTHR43080">
    <property type="entry name" value="CBS DOMAIN-CONTAINING PROTEIN CBSX3, MITOCHONDRIAL"/>
    <property type="match status" value="1"/>
</dbReference>
<dbReference type="SUPFAM" id="SSF54631">
    <property type="entry name" value="CBS-domain pair"/>
    <property type="match status" value="2"/>
</dbReference>
<dbReference type="GO" id="GO:0016301">
    <property type="term" value="F:kinase activity"/>
    <property type="evidence" value="ECO:0007669"/>
    <property type="project" value="UniProtKB-KW"/>
</dbReference>
<dbReference type="SMART" id="SM00116">
    <property type="entry name" value="CBS"/>
    <property type="match status" value="3"/>
</dbReference>
<comment type="caution">
    <text evidence="5">The sequence shown here is derived from an EMBL/GenBank/DDBJ whole genome shotgun (WGS) entry which is preliminary data.</text>
</comment>
<dbReference type="EMBL" id="JXOJ01000002">
    <property type="protein sequence ID" value="KLK88115.1"/>
    <property type="molecule type" value="Genomic_DNA"/>
</dbReference>
<gene>
    <name evidence="5" type="ORF">SZ63_03355</name>
</gene>
<dbReference type="AlphaFoldDB" id="A0A0H1QYZ2"/>
<evidence type="ECO:0000313" key="5">
    <source>
        <dbReference type="EMBL" id="KLK88115.1"/>
    </source>
</evidence>
<dbReference type="OrthoDB" id="8919at2157"/>
<keyword evidence="2" id="KW-0028">Amino-acid biosynthesis</keyword>
<feature type="domain" description="CBS" evidence="4">
    <location>
        <begin position="132"/>
        <end position="193"/>
    </location>
</feature>
<evidence type="ECO:0000259" key="4">
    <source>
        <dbReference type="PROSITE" id="PS51371"/>
    </source>
</evidence>
<feature type="domain" description="CBS" evidence="4">
    <location>
        <begin position="7"/>
        <end position="64"/>
    </location>
</feature>
<dbReference type="InterPro" id="IPR000644">
    <property type="entry name" value="CBS_dom"/>
</dbReference>
<dbReference type="InterPro" id="IPR051257">
    <property type="entry name" value="Diverse_CBS-Domain"/>
</dbReference>
<protein>
    <submittedName>
        <fullName evidence="5">Histidine kinase</fullName>
    </submittedName>
</protein>
<dbReference type="Pfam" id="PF00571">
    <property type="entry name" value="CBS"/>
    <property type="match status" value="3"/>
</dbReference>
<keyword evidence="5" id="KW-0808">Transferase</keyword>
<keyword evidence="6" id="KW-1185">Reference proteome</keyword>
<sequence length="251" mass="27889">MKVASDLMVEIPTLHYDDYVTKARSILRDDVFRELYIVDEKNRLRGYLDISDVLRVMDTKSNVTIKGFVREAARVSRDTPLAEVGVAIMNARTNSAAVVNEDGVYQGGVLFSELFPVLISRRTIPGRVEDAMSREPVTCTPDEPIHRIYSLIIASGFTAFPVVQKKETIGIVSRRDLLRAGNVRISVKNQADTTVERVMTTPVISVTPDDTIAAASRLMVEHDVSMLPVIGEKKRLVGVIDRHDVLSGRLP</sequence>
<keyword evidence="1 3" id="KW-0129">CBS domain</keyword>
<proteinExistence type="predicted"/>
<evidence type="ECO:0000256" key="2">
    <source>
        <dbReference type="ARBA" id="ARBA00023167"/>
    </source>
</evidence>
<dbReference type="PANTHER" id="PTHR43080:SF2">
    <property type="entry name" value="CBS DOMAIN-CONTAINING PROTEIN"/>
    <property type="match status" value="1"/>
</dbReference>
<organism evidence="5 6">
    <name type="scientific">Methanoculleus sediminis</name>
    <dbReference type="NCBI Taxonomy" id="1550566"/>
    <lineage>
        <taxon>Archaea</taxon>
        <taxon>Methanobacteriati</taxon>
        <taxon>Methanobacteriota</taxon>
        <taxon>Stenosarchaea group</taxon>
        <taxon>Methanomicrobia</taxon>
        <taxon>Methanomicrobiales</taxon>
        <taxon>Methanomicrobiaceae</taxon>
        <taxon>Methanoculleus</taxon>
    </lineage>
</organism>
<dbReference type="GO" id="GO:0009086">
    <property type="term" value="P:methionine biosynthetic process"/>
    <property type="evidence" value="ECO:0007669"/>
    <property type="project" value="UniProtKB-KW"/>
</dbReference>
<dbReference type="PATRIC" id="fig|1550566.3.peg.724"/>
<evidence type="ECO:0000256" key="1">
    <source>
        <dbReference type="ARBA" id="ARBA00023122"/>
    </source>
</evidence>
<dbReference type="Proteomes" id="UP000035301">
    <property type="component" value="Unassembled WGS sequence"/>
</dbReference>
<name>A0A0H1QYZ2_9EURY</name>
<keyword evidence="2" id="KW-0486">Methionine biosynthesis</keyword>
<dbReference type="Gene3D" id="3.10.580.10">
    <property type="entry name" value="CBS-domain"/>
    <property type="match status" value="3"/>
</dbReference>
<dbReference type="RefSeq" id="WP_048181196.1">
    <property type="nucleotide sequence ID" value="NZ_JXOJ01000002.1"/>
</dbReference>
<dbReference type="PROSITE" id="PS51371">
    <property type="entry name" value="CBS"/>
    <property type="match status" value="3"/>
</dbReference>
<evidence type="ECO:0000313" key="6">
    <source>
        <dbReference type="Proteomes" id="UP000035301"/>
    </source>
</evidence>
<feature type="domain" description="CBS" evidence="4">
    <location>
        <begin position="199"/>
        <end position="251"/>
    </location>
</feature>
<dbReference type="InterPro" id="IPR046342">
    <property type="entry name" value="CBS_dom_sf"/>
</dbReference>
<keyword evidence="5" id="KW-0418">Kinase</keyword>
<reference evidence="5 6" key="1">
    <citation type="journal article" date="2015" name="Int. J. Syst. Evol. Microbiol.">
        <title>Methanoculleus sediminis sp. nov., a methanogen from sediments near a submarine mud volcano.</title>
        <authorList>
            <person name="Chen S.C."/>
            <person name="Chen M.F."/>
            <person name="Lai M.C."/>
            <person name="Weng C.Y."/>
            <person name="Wu S.Y."/>
            <person name="Lin S."/>
            <person name="Yang T.F."/>
            <person name="Chen P.C."/>
        </authorList>
    </citation>
    <scope>NUCLEOTIDE SEQUENCE [LARGE SCALE GENOMIC DNA]</scope>
    <source>
        <strain evidence="5 6">S3Fa</strain>
    </source>
</reference>